<protein>
    <recommendedName>
        <fullName evidence="14">LIM zinc-binding domain-containing protein</fullName>
    </recommendedName>
</protein>
<evidence type="ECO:0000256" key="7">
    <source>
        <dbReference type="ARBA" id="ARBA00022833"/>
    </source>
</evidence>
<feature type="compositionally biased region" description="Low complexity" evidence="13">
    <location>
        <begin position="114"/>
        <end position="128"/>
    </location>
</feature>
<evidence type="ECO:0000256" key="4">
    <source>
        <dbReference type="ARBA" id="ARBA00022553"/>
    </source>
</evidence>
<evidence type="ECO:0000256" key="10">
    <source>
        <dbReference type="ARBA" id="ARBA00023212"/>
    </source>
</evidence>
<evidence type="ECO:0000256" key="1">
    <source>
        <dbReference type="ARBA" id="ARBA00004245"/>
    </source>
</evidence>
<keyword evidence="16" id="KW-1185">Reference proteome</keyword>
<dbReference type="GO" id="GO:0005856">
    <property type="term" value="C:cytoskeleton"/>
    <property type="evidence" value="ECO:0007669"/>
    <property type="project" value="UniProtKB-SubCell"/>
</dbReference>
<feature type="domain" description="LIM zinc-binding" evidence="14">
    <location>
        <begin position="305"/>
        <end position="363"/>
    </location>
</feature>
<feature type="domain" description="LIM zinc-binding" evidence="14">
    <location>
        <begin position="186"/>
        <end position="244"/>
    </location>
</feature>
<dbReference type="SMART" id="SM00132">
    <property type="entry name" value="LIM"/>
    <property type="match status" value="4"/>
</dbReference>
<comment type="subcellular location">
    <subcellularLocation>
        <location evidence="2">Cell junction</location>
        <location evidence="2">Focal adhesion</location>
    </subcellularLocation>
    <subcellularLocation>
        <location evidence="1">Cytoplasm</location>
        <location evidence="1">Cytoskeleton</location>
    </subcellularLocation>
</comment>
<dbReference type="Pfam" id="PF00412">
    <property type="entry name" value="LIM"/>
    <property type="match status" value="4"/>
</dbReference>
<name>A0A3Q3VSH7_MOLML</name>
<keyword evidence="5 12" id="KW-0479">Metal-binding</keyword>
<keyword evidence="8" id="KW-0965">Cell junction</keyword>
<keyword evidence="7 12" id="KW-0862">Zinc</keyword>
<dbReference type="PANTHER" id="PTHR24216">
    <property type="entry name" value="PAXILLIN-RELATED"/>
    <property type="match status" value="1"/>
</dbReference>
<dbReference type="STRING" id="94237.ENSMMOP00000001537"/>
<evidence type="ECO:0000256" key="6">
    <source>
        <dbReference type="ARBA" id="ARBA00022737"/>
    </source>
</evidence>
<dbReference type="PROSITE" id="PS00478">
    <property type="entry name" value="LIM_DOMAIN_1"/>
    <property type="match status" value="3"/>
</dbReference>
<evidence type="ECO:0000313" key="15">
    <source>
        <dbReference type="Ensembl" id="ENSMMOP00000001537.1"/>
    </source>
</evidence>
<evidence type="ECO:0000256" key="9">
    <source>
        <dbReference type="ARBA" id="ARBA00023038"/>
    </source>
</evidence>
<accession>A0A3Q3VSH7</accession>
<keyword evidence="10" id="KW-0206">Cytoskeleton</keyword>
<dbReference type="InterPro" id="IPR047075">
    <property type="entry name" value="Paxillin_TGFB1I1_LIM_dom1"/>
</dbReference>
<evidence type="ECO:0000256" key="11">
    <source>
        <dbReference type="PIRNR" id="PIRNR037881"/>
    </source>
</evidence>
<dbReference type="InterPro" id="IPR017305">
    <property type="entry name" value="Tgfb1i1/Leupaxin/TGFB1I1"/>
</dbReference>
<keyword evidence="3" id="KW-0963">Cytoplasm</keyword>
<proteinExistence type="inferred from homology"/>
<evidence type="ECO:0000313" key="16">
    <source>
        <dbReference type="Proteomes" id="UP000261620"/>
    </source>
</evidence>
<evidence type="ECO:0000256" key="13">
    <source>
        <dbReference type="SAM" id="MobiDB-lite"/>
    </source>
</evidence>
<evidence type="ECO:0000256" key="5">
    <source>
        <dbReference type="ARBA" id="ARBA00022723"/>
    </source>
</evidence>
<dbReference type="SUPFAM" id="SSF57716">
    <property type="entry name" value="Glucocorticoid receptor-like (DNA-binding domain)"/>
    <property type="match status" value="5"/>
</dbReference>
<evidence type="ECO:0000256" key="8">
    <source>
        <dbReference type="ARBA" id="ARBA00022949"/>
    </source>
</evidence>
<dbReference type="GO" id="GO:0046872">
    <property type="term" value="F:metal ion binding"/>
    <property type="evidence" value="ECO:0007669"/>
    <property type="project" value="UniProtKB-KW"/>
</dbReference>
<evidence type="ECO:0000259" key="14">
    <source>
        <dbReference type="PROSITE" id="PS50023"/>
    </source>
</evidence>
<dbReference type="Pfam" id="PF03535">
    <property type="entry name" value="Paxillin"/>
    <property type="match status" value="1"/>
</dbReference>
<sequence>LSPLDALLADLESTGSPLARCSDAASEDPNQARPPPPAYTPQQVDHHTVCKPRSPRTTDPPPAFSSSSLLGGGLSELDHLLQELNATQFNITDEILAQFPSKKEEKDKIKDKTTTSSSSTKPSATSATLELDKLMASLSDFRVQMVTAPQQPAAPAQPSSGGSLDSMLGLLQSDLSRQGVQTSSKGNCSACQKPVVGQVVTALGKVWHPEHFVCTECETELGSRNFFEKDGRPYCESDYFTLFSPHCAHCNKPILNKMVTALDKNWHPECFCCVKCSRAFGEEGFHDRDGQQYCQQCFLTLFASRCQGCSQPILENYISALNCLWHPQCFVCRECYSPFVNGSFFEHEGKPLCEAHYHQSRGSMCQACQQPILGRCVTAMGAKFHPHHLVCHFCLKPLSKGCFKEQENKPYCHPCFIKLFG</sequence>
<dbReference type="FunFam" id="2.10.110.10:FF:000008">
    <property type="entry name" value="Paxillin isoform 1"/>
    <property type="match status" value="1"/>
</dbReference>
<dbReference type="FunFam" id="2.10.110.10:FF:000018">
    <property type="entry name" value="Paxillin isoform 1"/>
    <property type="match status" value="1"/>
</dbReference>
<organism evidence="15 16">
    <name type="scientific">Mola mola</name>
    <name type="common">Ocean sunfish</name>
    <name type="synonym">Tetraodon mola</name>
    <dbReference type="NCBI Taxonomy" id="94237"/>
    <lineage>
        <taxon>Eukaryota</taxon>
        <taxon>Metazoa</taxon>
        <taxon>Chordata</taxon>
        <taxon>Craniata</taxon>
        <taxon>Vertebrata</taxon>
        <taxon>Euteleostomi</taxon>
        <taxon>Actinopterygii</taxon>
        <taxon>Neopterygii</taxon>
        <taxon>Teleostei</taxon>
        <taxon>Neoteleostei</taxon>
        <taxon>Acanthomorphata</taxon>
        <taxon>Eupercaria</taxon>
        <taxon>Tetraodontiformes</taxon>
        <taxon>Molidae</taxon>
        <taxon>Mola</taxon>
    </lineage>
</organism>
<feature type="region of interest" description="Disordered" evidence="13">
    <location>
        <begin position="102"/>
        <end position="128"/>
    </location>
</feature>
<dbReference type="PIRSF" id="PIRSF037881">
    <property type="entry name" value="Leupaxin"/>
    <property type="match status" value="1"/>
</dbReference>
<dbReference type="GO" id="GO:0005925">
    <property type="term" value="C:focal adhesion"/>
    <property type="evidence" value="ECO:0007669"/>
    <property type="project" value="UniProtKB-SubCell"/>
</dbReference>
<dbReference type="PANTHER" id="PTHR24216:SF27">
    <property type="entry name" value="TRANSFORMING GROWTH FACTOR BETA-1-INDUCED TRANSCRIPT 1 PROTEIN"/>
    <property type="match status" value="1"/>
</dbReference>
<dbReference type="CDD" id="cd09338">
    <property type="entry name" value="LIM3_Paxillin_like"/>
    <property type="match status" value="1"/>
</dbReference>
<comment type="similarity">
    <text evidence="11">Belongs to the paxillin family.</text>
</comment>
<keyword evidence="6" id="KW-0677">Repeat</keyword>
<feature type="domain" description="LIM zinc-binding" evidence="14">
    <location>
        <begin position="245"/>
        <end position="304"/>
    </location>
</feature>
<dbReference type="AlphaFoldDB" id="A0A3Q3VSH7"/>
<dbReference type="CDD" id="cd09336">
    <property type="entry name" value="LIM1_Paxillin_like"/>
    <property type="match status" value="1"/>
</dbReference>
<dbReference type="FunFam" id="2.10.110.10:FF:000009">
    <property type="entry name" value="Paxillin isoform 1"/>
    <property type="match status" value="1"/>
</dbReference>
<keyword evidence="9 11" id="KW-0440">LIM domain</keyword>
<reference evidence="15" key="1">
    <citation type="submission" date="2025-08" db="UniProtKB">
        <authorList>
            <consortium name="Ensembl"/>
        </authorList>
    </citation>
    <scope>IDENTIFICATION</scope>
</reference>
<reference evidence="15" key="2">
    <citation type="submission" date="2025-09" db="UniProtKB">
        <authorList>
            <consortium name="Ensembl"/>
        </authorList>
    </citation>
    <scope>IDENTIFICATION</scope>
</reference>
<dbReference type="Proteomes" id="UP000261620">
    <property type="component" value="Unplaced"/>
</dbReference>
<dbReference type="CDD" id="cd09339">
    <property type="entry name" value="LIM4_Paxillin_like"/>
    <property type="match status" value="1"/>
</dbReference>
<feature type="region of interest" description="Disordered" evidence="13">
    <location>
        <begin position="13"/>
        <end position="70"/>
    </location>
</feature>
<feature type="compositionally biased region" description="Basic and acidic residues" evidence="13">
    <location>
        <begin position="102"/>
        <end position="113"/>
    </location>
</feature>
<dbReference type="FunFam" id="2.10.110.10:FF:000012">
    <property type="entry name" value="Paxillin isoform 1"/>
    <property type="match status" value="1"/>
</dbReference>
<dbReference type="InterPro" id="IPR001781">
    <property type="entry name" value="Znf_LIM"/>
</dbReference>
<evidence type="ECO:0000256" key="2">
    <source>
        <dbReference type="ARBA" id="ARBA00004246"/>
    </source>
</evidence>
<dbReference type="OMA" id="YCPECYF"/>
<dbReference type="Ensembl" id="ENSMMOT00000001566.1">
    <property type="protein sequence ID" value="ENSMMOP00000001537.1"/>
    <property type="gene ID" value="ENSMMOG00000001287.1"/>
</dbReference>
<evidence type="ECO:0000256" key="12">
    <source>
        <dbReference type="PROSITE-ProRule" id="PRU00125"/>
    </source>
</evidence>
<evidence type="ECO:0000256" key="3">
    <source>
        <dbReference type="ARBA" id="ARBA00022490"/>
    </source>
</evidence>
<dbReference type="Gene3D" id="2.10.110.10">
    <property type="entry name" value="Cysteine Rich Protein"/>
    <property type="match status" value="4"/>
</dbReference>
<dbReference type="PROSITE" id="PS50023">
    <property type="entry name" value="LIM_DOMAIN_2"/>
    <property type="match status" value="4"/>
</dbReference>
<keyword evidence="4" id="KW-0597">Phosphoprotein</keyword>
<feature type="domain" description="LIM zinc-binding" evidence="14">
    <location>
        <begin position="364"/>
        <end position="421"/>
    </location>
</feature>